<name>A0A1B0BMF6_9MUSC</name>
<dbReference type="EMBL" id="JXJN01016879">
    <property type="status" value="NOT_ANNOTATED_CDS"/>
    <property type="molecule type" value="Genomic_DNA"/>
</dbReference>
<proteinExistence type="predicted"/>
<organism evidence="2 3">
    <name type="scientific">Glossina palpalis gambiensis</name>
    <dbReference type="NCBI Taxonomy" id="67801"/>
    <lineage>
        <taxon>Eukaryota</taxon>
        <taxon>Metazoa</taxon>
        <taxon>Ecdysozoa</taxon>
        <taxon>Arthropoda</taxon>
        <taxon>Hexapoda</taxon>
        <taxon>Insecta</taxon>
        <taxon>Pterygota</taxon>
        <taxon>Neoptera</taxon>
        <taxon>Endopterygota</taxon>
        <taxon>Diptera</taxon>
        <taxon>Brachycera</taxon>
        <taxon>Muscomorpha</taxon>
        <taxon>Hippoboscoidea</taxon>
        <taxon>Glossinidae</taxon>
        <taxon>Glossina</taxon>
    </lineage>
</organism>
<accession>A0A1B0BMF6</accession>
<dbReference type="EnsemblMetazoa" id="GPPI034757-RA">
    <property type="protein sequence ID" value="GPPI034757-PA"/>
    <property type="gene ID" value="GPPI034757"/>
</dbReference>
<keyword evidence="1" id="KW-0472">Membrane</keyword>
<evidence type="ECO:0000313" key="2">
    <source>
        <dbReference type="EnsemblMetazoa" id="GPPI034757-PA"/>
    </source>
</evidence>
<evidence type="ECO:0000313" key="3">
    <source>
        <dbReference type="Proteomes" id="UP000092460"/>
    </source>
</evidence>
<keyword evidence="1" id="KW-0812">Transmembrane</keyword>
<dbReference type="AlphaFoldDB" id="A0A1B0BMF6"/>
<evidence type="ECO:0000256" key="1">
    <source>
        <dbReference type="SAM" id="Phobius"/>
    </source>
</evidence>
<sequence length="85" mass="9606">MMANCCNQCTQGVLSISIEATSKHISVVDKTKQKKYKKKNLINFVIVIDLVNCHFHVSFADTKMKLPTGLVMLHQACKPDKEKKN</sequence>
<reference evidence="2" key="2">
    <citation type="submission" date="2020-05" db="UniProtKB">
        <authorList>
            <consortium name="EnsemblMetazoa"/>
        </authorList>
    </citation>
    <scope>IDENTIFICATION</scope>
    <source>
        <strain evidence="2">IAEA</strain>
    </source>
</reference>
<reference evidence="3" key="1">
    <citation type="submission" date="2015-01" db="EMBL/GenBank/DDBJ databases">
        <authorList>
            <person name="Aksoy S."/>
            <person name="Warren W."/>
            <person name="Wilson R.K."/>
        </authorList>
    </citation>
    <scope>NUCLEOTIDE SEQUENCE [LARGE SCALE GENOMIC DNA]</scope>
    <source>
        <strain evidence="3">IAEA</strain>
    </source>
</reference>
<keyword evidence="3" id="KW-1185">Reference proteome</keyword>
<dbReference type="VEuPathDB" id="VectorBase:GPPI034757"/>
<protein>
    <submittedName>
        <fullName evidence="2">Uncharacterized protein</fullName>
    </submittedName>
</protein>
<dbReference type="EMBL" id="JXJN01016880">
    <property type="status" value="NOT_ANNOTATED_CDS"/>
    <property type="molecule type" value="Genomic_DNA"/>
</dbReference>
<keyword evidence="1" id="KW-1133">Transmembrane helix</keyword>
<feature type="transmembrane region" description="Helical" evidence="1">
    <location>
        <begin position="41"/>
        <end position="60"/>
    </location>
</feature>
<dbReference type="Proteomes" id="UP000092460">
    <property type="component" value="Unassembled WGS sequence"/>
</dbReference>